<feature type="chain" id="PRO_5026784262" evidence="1">
    <location>
        <begin position="25"/>
        <end position="74"/>
    </location>
</feature>
<feature type="signal peptide" evidence="1">
    <location>
        <begin position="1"/>
        <end position="24"/>
    </location>
</feature>
<accession>A0A6P1YQT0</accession>
<evidence type="ECO:0000313" key="3">
    <source>
        <dbReference type="Proteomes" id="UP000464751"/>
    </source>
</evidence>
<keyword evidence="1" id="KW-0732">Signal</keyword>
<dbReference type="AlphaFoldDB" id="A0A6P1YQT0"/>
<name>A0A6P1YQT0_9HYPH</name>
<dbReference type="RefSeq" id="WP_163076191.1">
    <property type="nucleotide sequence ID" value="NZ_CP048630.1"/>
</dbReference>
<gene>
    <name evidence="2" type="ORF">G3A50_16000</name>
</gene>
<proteinExistence type="predicted"/>
<reference evidence="2 3" key="1">
    <citation type="submission" date="2020-02" db="EMBL/GenBank/DDBJ databases">
        <authorList>
            <person name="Li G."/>
        </authorList>
    </citation>
    <scope>NUCLEOTIDE SEQUENCE [LARGE SCALE GENOMIC DNA]</scope>
    <source>
        <strain evidence="2 3">DSM 102029</strain>
    </source>
</reference>
<keyword evidence="3" id="KW-1185">Reference proteome</keyword>
<dbReference type="KEGG" id="apra:G3A50_16000"/>
<sequence length="74" mass="7715">MSRKEIAVAMVAAVMALSAGAAHAGGRSKDDRVNFYRTLHESAQPWKALFGMSPAPTAPVVAQPAAKPATPAKR</sequence>
<organism evidence="2 3">
    <name type="scientific">Ancylobacter pratisalsi</name>
    <dbReference type="NCBI Taxonomy" id="1745854"/>
    <lineage>
        <taxon>Bacteria</taxon>
        <taxon>Pseudomonadati</taxon>
        <taxon>Pseudomonadota</taxon>
        <taxon>Alphaproteobacteria</taxon>
        <taxon>Hyphomicrobiales</taxon>
        <taxon>Xanthobacteraceae</taxon>
        <taxon>Ancylobacter</taxon>
    </lineage>
</organism>
<evidence type="ECO:0000256" key="1">
    <source>
        <dbReference type="SAM" id="SignalP"/>
    </source>
</evidence>
<protein>
    <submittedName>
        <fullName evidence="2">Uncharacterized protein</fullName>
    </submittedName>
</protein>
<dbReference type="Proteomes" id="UP000464751">
    <property type="component" value="Chromosome"/>
</dbReference>
<dbReference type="EMBL" id="CP048630">
    <property type="protein sequence ID" value="QIB35046.1"/>
    <property type="molecule type" value="Genomic_DNA"/>
</dbReference>
<evidence type="ECO:0000313" key="2">
    <source>
        <dbReference type="EMBL" id="QIB35046.1"/>
    </source>
</evidence>